<keyword evidence="6" id="KW-0808">Transferase</keyword>
<dbReference type="InterPro" id="IPR011006">
    <property type="entry name" value="CheY-like_superfamily"/>
</dbReference>
<dbReference type="GO" id="GO:0005886">
    <property type="term" value="C:plasma membrane"/>
    <property type="evidence" value="ECO:0007669"/>
    <property type="project" value="UniProtKB-SubCell"/>
</dbReference>
<feature type="modified residue" description="4-aspartylphosphate" evidence="14">
    <location>
        <position position="1275"/>
    </location>
</feature>
<dbReference type="InterPro" id="IPR001610">
    <property type="entry name" value="PAC"/>
</dbReference>
<evidence type="ECO:0000313" key="21">
    <source>
        <dbReference type="Proteomes" id="UP000290283"/>
    </source>
</evidence>
<name>A0A4Q1K3R1_9FLAO</name>
<feature type="domain" description="Response regulatory" evidence="17">
    <location>
        <begin position="1224"/>
        <end position="1340"/>
    </location>
</feature>
<feature type="domain" description="PAS" evidence="18">
    <location>
        <begin position="823"/>
        <end position="897"/>
    </location>
</feature>
<dbReference type="SMART" id="SM00388">
    <property type="entry name" value="HisKA"/>
    <property type="match status" value="1"/>
</dbReference>
<dbReference type="PROSITE" id="PS50110">
    <property type="entry name" value="RESPONSE_REGULATORY"/>
    <property type="match status" value="1"/>
</dbReference>
<evidence type="ECO:0000256" key="9">
    <source>
        <dbReference type="ARBA" id="ARBA00022777"/>
    </source>
</evidence>
<feature type="domain" description="PAS" evidence="18">
    <location>
        <begin position="250"/>
        <end position="305"/>
    </location>
</feature>
<dbReference type="Pfam" id="PF02518">
    <property type="entry name" value="HATPase_c"/>
    <property type="match status" value="1"/>
</dbReference>
<protein>
    <recommendedName>
        <fullName evidence="3">histidine kinase</fullName>
        <ecNumber evidence="3">2.7.13.3</ecNumber>
    </recommendedName>
</protein>
<reference evidence="21" key="1">
    <citation type="submission" date="2019-01" db="EMBL/GenBank/DDBJ databases">
        <title>Cytophagaceae bacterium strain CAR-16.</title>
        <authorList>
            <person name="Chen W.-M."/>
        </authorList>
    </citation>
    <scope>NUCLEOTIDE SEQUENCE [LARGE SCALE GENOMIC DNA]</scope>
    <source>
        <strain evidence="21">LLJ-11</strain>
    </source>
</reference>
<keyword evidence="8" id="KW-0547">Nucleotide-binding</keyword>
<keyword evidence="7 15" id="KW-0812">Transmembrane</keyword>
<dbReference type="SUPFAM" id="SSF52172">
    <property type="entry name" value="CheY-like"/>
    <property type="match status" value="1"/>
</dbReference>
<dbReference type="InterPro" id="IPR003661">
    <property type="entry name" value="HisK_dim/P_dom"/>
</dbReference>
<dbReference type="InterPro" id="IPR029016">
    <property type="entry name" value="GAF-like_dom_sf"/>
</dbReference>
<dbReference type="CDD" id="cd16922">
    <property type="entry name" value="HATPase_EvgS-ArcB-TorS-like"/>
    <property type="match status" value="1"/>
</dbReference>
<dbReference type="Pfam" id="PF01590">
    <property type="entry name" value="GAF"/>
    <property type="match status" value="2"/>
</dbReference>
<dbReference type="FunFam" id="3.30.565.10:FF:000010">
    <property type="entry name" value="Sensor histidine kinase RcsC"/>
    <property type="match status" value="1"/>
</dbReference>
<dbReference type="InterPro" id="IPR000014">
    <property type="entry name" value="PAS"/>
</dbReference>
<evidence type="ECO:0000259" key="16">
    <source>
        <dbReference type="PROSITE" id="PS50109"/>
    </source>
</evidence>
<evidence type="ECO:0000256" key="6">
    <source>
        <dbReference type="ARBA" id="ARBA00022679"/>
    </source>
</evidence>
<evidence type="ECO:0000256" key="11">
    <source>
        <dbReference type="ARBA" id="ARBA00022989"/>
    </source>
</evidence>
<evidence type="ECO:0000256" key="3">
    <source>
        <dbReference type="ARBA" id="ARBA00012438"/>
    </source>
</evidence>
<dbReference type="Gene3D" id="3.40.50.2300">
    <property type="match status" value="1"/>
</dbReference>
<feature type="domain" description="PAC" evidence="19">
    <location>
        <begin position="416"/>
        <end position="468"/>
    </location>
</feature>
<dbReference type="GO" id="GO:0000155">
    <property type="term" value="F:phosphorelay sensor kinase activity"/>
    <property type="evidence" value="ECO:0007669"/>
    <property type="project" value="InterPro"/>
</dbReference>
<evidence type="ECO:0000313" key="20">
    <source>
        <dbReference type="EMBL" id="RXR19222.1"/>
    </source>
</evidence>
<dbReference type="CDD" id="cd00130">
    <property type="entry name" value="PAS"/>
    <property type="match status" value="3"/>
</dbReference>
<evidence type="ECO:0000256" key="8">
    <source>
        <dbReference type="ARBA" id="ARBA00022741"/>
    </source>
</evidence>
<evidence type="ECO:0000256" key="15">
    <source>
        <dbReference type="SAM" id="Phobius"/>
    </source>
</evidence>
<dbReference type="PROSITE" id="PS50112">
    <property type="entry name" value="PAS"/>
    <property type="match status" value="3"/>
</dbReference>
<dbReference type="Pfam" id="PF00989">
    <property type="entry name" value="PAS"/>
    <property type="match status" value="1"/>
</dbReference>
<dbReference type="GO" id="GO:0006355">
    <property type="term" value="P:regulation of DNA-templated transcription"/>
    <property type="evidence" value="ECO:0007669"/>
    <property type="project" value="InterPro"/>
</dbReference>
<gene>
    <name evidence="20" type="ORF">EQG63_07185</name>
</gene>
<evidence type="ECO:0000256" key="1">
    <source>
        <dbReference type="ARBA" id="ARBA00000085"/>
    </source>
</evidence>
<dbReference type="SMART" id="SM00091">
    <property type="entry name" value="PAS"/>
    <property type="match status" value="3"/>
</dbReference>
<feature type="transmembrane region" description="Helical" evidence="15">
    <location>
        <begin position="160"/>
        <end position="177"/>
    </location>
</feature>
<feature type="domain" description="PAS" evidence="18">
    <location>
        <begin position="342"/>
        <end position="412"/>
    </location>
</feature>
<dbReference type="NCBIfam" id="TIGR00229">
    <property type="entry name" value="sensory_box"/>
    <property type="match status" value="3"/>
</dbReference>
<dbReference type="EMBL" id="SBKO01000002">
    <property type="protein sequence ID" value="RXR19222.1"/>
    <property type="molecule type" value="Genomic_DNA"/>
</dbReference>
<evidence type="ECO:0000256" key="2">
    <source>
        <dbReference type="ARBA" id="ARBA00004651"/>
    </source>
</evidence>
<evidence type="ECO:0000256" key="10">
    <source>
        <dbReference type="ARBA" id="ARBA00022840"/>
    </source>
</evidence>
<proteinExistence type="predicted"/>
<dbReference type="SUPFAM" id="SSF47384">
    <property type="entry name" value="Homodimeric domain of signal transducing histidine kinase"/>
    <property type="match status" value="1"/>
</dbReference>
<dbReference type="SUPFAM" id="SSF55785">
    <property type="entry name" value="PYP-like sensor domain (PAS domain)"/>
    <property type="match status" value="3"/>
</dbReference>
<dbReference type="InterPro" id="IPR004358">
    <property type="entry name" value="Sig_transdc_His_kin-like_C"/>
</dbReference>
<dbReference type="Pfam" id="PF08447">
    <property type="entry name" value="PAS_3"/>
    <property type="match status" value="1"/>
</dbReference>
<evidence type="ECO:0000256" key="12">
    <source>
        <dbReference type="ARBA" id="ARBA00023012"/>
    </source>
</evidence>
<dbReference type="PANTHER" id="PTHR45339:SF1">
    <property type="entry name" value="HYBRID SIGNAL TRANSDUCTION HISTIDINE KINASE J"/>
    <property type="match status" value="1"/>
</dbReference>
<organism evidence="20 21">
    <name type="scientific">Flavobacterium amnicola</name>
    <dbReference type="NCBI Taxonomy" id="2506422"/>
    <lineage>
        <taxon>Bacteria</taxon>
        <taxon>Pseudomonadati</taxon>
        <taxon>Bacteroidota</taxon>
        <taxon>Flavobacteriia</taxon>
        <taxon>Flavobacteriales</taxon>
        <taxon>Flavobacteriaceae</taxon>
        <taxon>Flavobacterium</taxon>
    </lineage>
</organism>
<dbReference type="SMART" id="SM00387">
    <property type="entry name" value="HATPase_c"/>
    <property type="match status" value="1"/>
</dbReference>
<feature type="transmembrane region" description="Helical" evidence="15">
    <location>
        <begin position="136"/>
        <end position="154"/>
    </location>
</feature>
<comment type="catalytic activity">
    <reaction evidence="1">
        <text>ATP + protein L-histidine = ADP + protein N-phospho-L-histidine.</text>
        <dbReference type="EC" id="2.7.13.3"/>
    </reaction>
</comment>
<dbReference type="GO" id="GO:0005524">
    <property type="term" value="F:ATP binding"/>
    <property type="evidence" value="ECO:0007669"/>
    <property type="project" value="UniProtKB-KW"/>
</dbReference>
<keyword evidence="4" id="KW-1003">Cell membrane</keyword>
<comment type="subcellular location">
    <subcellularLocation>
        <location evidence="2">Cell membrane</location>
        <topology evidence="2">Multi-pass membrane protein</topology>
    </subcellularLocation>
</comment>
<evidence type="ECO:0000259" key="19">
    <source>
        <dbReference type="PROSITE" id="PS50113"/>
    </source>
</evidence>
<keyword evidence="5 14" id="KW-0597">Phosphoprotein</keyword>
<feature type="transmembrane region" description="Helical" evidence="15">
    <location>
        <begin position="36"/>
        <end position="52"/>
    </location>
</feature>
<dbReference type="PROSITE" id="PS50109">
    <property type="entry name" value="HIS_KIN"/>
    <property type="match status" value="1"/>
</dbReference>
<feature type="transmembrane region" description="Helical" evidence="15">
    <location>
        <begin position="80"/>
        <end position="100"/>
    </location>
</feature>
<dbReference type="Gene3D" id="1.10.287.130">
    <property type="match status" value="1"/>
</dbReference>
<keyword evidence="13 15" id="KW-0472">Membrane</keyword>
<dbReference type="Pfam" id="PF00512">
    <property type="entry name" value="HisKA"/>
    <property type="match status" value="1"/>
</dbReference>
<dbReference type="Gene3D" id="3.30.450.40">
    <property type="match status" value="2"/>
</dbReference>
<evidence type="ECO:0000256" key="14">
    <source>
        <dbReference type="PROSITE-ProRule" id="PRU00169"/>
    </source>
</evidence>
<keyword evidence="21" id="KW-1185">Reference proteome</keyword>
<dbReference type="InterPro" id="IPR003594">
    <property type="entry name" value="HATPase_dom"/>
</dbReference>
<evidence type="ECO:0000256" key="7">
    <source>
        <dbReference type="ARBA" id="ARBA00022692"/>
    </source>
</evidence>
<evidence type="ECO:0000259" key="17">
    <source>
        <dbReference type="PROSITE" id="PS50110"/>
    </source>
</evidence>
<dbReference type="SUPFAM" id="SSF55781">
    <property type="entry name" value="GAF domain-like"/>
    <property type="match status" value="2"/>
</dbReference>
<keyword evidence="9" id="KW-0418">Kinase</keyword>
<dbReference type="InterPro" id="IPR001789">
    <property type="entry name" value="Sig_transdc_resp-reg_receiver"/>
</dbReference>
<dbReference type="SMART" id="SM00086">
    <property type="entry name" value="PAC"/>
    <property type="match status" value="3"/>
</dbReference>
<comment type="caution">
    <text evidence="20">The sequence shown here is derived from an EMBL/GenBank/DDBJ whole genome shotgun (WGS) entry which is preliminary data.</text>
</comment>
<dbReference type="SMART" id="SM00065">
    <property type="entry name" value="GAF"/>
    <property type="match status" value="2"/>
</dbReference>
<dbReference type="Proteomes" id="UP000290283">
    <property type="component" value="Unassembled WGS sequence"/>
</dbReference>
<dbReference type="SUPFAM" id="SSF55874">
    <property type="entry name" value="ATPase domain of HSP90 chaperone/DNA topoisomerase II/histidine kinase"/>
    <property type="match status" value="1"/>
</dbReference>
<evidence type="ECO:0000256" key="4">
    <source>
        <dbReference type="ARBA" id="ARBA00022475"/>
    </source>
</evidence>
<keyword evidence="11 15" id="KW-1133">Transmembrane helix</keyword>
<keyword evidence="12" id="KW-0902">Two-component regulatory system</keyword>
<feature type="transmembrane region" description="Helical" evidence="15">
    <location>
        <begin position="106"/>
        <end position="124"/>
    </location>
</feature>
<dbReference type="CDD" id="cd17546">
    <property type="entry name" value="REC_hyHK_CKI1_RcsC-like"/>
    <property type="match status" value="1"/>
</dbReference>
<dbReference type="InterPro" id="IPR036097">
    <property type="entry name" value="HisK_dim/P_sf"/>
</dbReference>
<keyword evidence="10" id="KW-0067">ATP-binding</keyword>
<dbReference type="FunFam" id="1.10.287.130:FF:000003">
    <property type="entry name" value="Histidine kinase"/>
    <property type="match status" value="1"/>
</dbReference>
<dbReference type="Pfam" id="PF00072">
    <property type="entry name" value="Response_reg"/>
    <property type="match status" value="1"/>
</dbReference>
<dbReference type="InterPro" id="IPR003018">
    <property type="entry name" value="GAF"/>
</dbReference>
<sequence>MIFTSGVTFIFNISSVKLNNFDSFPMLIKQVVYQDWWFPVVLLGLVLAFVFYRNKKQEMVNKDLIKSYFEIENSNEQFRLYFLFLGISILIIEVVLDYFSTRPNESFEINMFIGVLLISIYLLSKKFRIVYQHVKDFFTLLFFAFYGLTIYRIFQNPDYPATYFDLLILFFLSYNIFKSNKNYWIFSLLSFSLILVLYYYNIIPKVYMVTMLYTGFAISIINHVKYIVNLKIKDNFLFVDNIVNKGTALVLAVNKAGEVVYSSQNIVQILGYTSEEVKGFKFWELTQDEEFTTVDYEISEKLYTRKLRCKDGSYKYIQWKDSKYSEEIYVGIGQDVTESINTKNQYQNLIESATDIIFEIDRYGKFVFINKYAQKVLGLHHKASIGQHFSIFIREDYKANVEDFYKYYMLQGEAIPSLEFPIVKSDGTEMWISQNVTIIKNGDNRVSGFSAIARDITLLKNIEIEKNERQFKLENFNKIINSLVIKPFLEKETFKGRIDVILKSVAEDTQINRVSFWKYVDEDSLHCVSMYELDKQSFSEGFSDCKVDSPIYFDALENDNIIVASDVYTNEKTKEYVTDYFPNNNIKSMLNVPVMANGKLNSILCFETTHEPKDWDNDDINFARSIADVVSLTIETFKRIDTENKLEIKTEILAAVAKTTVKLLASNDIQSIFYEIFEIVGKATKVDRVYFFENDDVSKTMSLKSEWVNDSITRLIDIPELQNMKHSENTLFLDYFSQNKTFIATVDTIKDEVIKKRLDEQNTLTILSFPIFVKNQLYGSIGLDDCTASRVWTEDEVGVLQILANNISTAIEKIDSENLLLESEQRFKLLANNIPGTVYLSQDNDKFTKLYVNDEIENLTGYTKEDFLENRIFLVDLVHPDDTQMVIDLNKNSLKQRKPFHLTYRLRRKNGEYIWVEEFGDAVIKDDKVEFLEGIIFDITEKKEVENEIKARELAEESNKAKSDFLANMSHEIRTPLNAIIGFTDLLKETPLEKTQLEYVSTVNQSADILLEVVNDILDFSKIETGKLDLEYQKTDLFELANQIIDIIKFDSKQKGIQLELNIDKNLPQFVLIDPLRIKQVLLNLLSNAVKFTDKGKVQLIIQLAYVTEDIANVKFMVVDSGIGIKKDNHKKIFEPFSQEDNSTTRKYGGTGLGLSISNNILKLMGSKLELDSNYRKGSTFYFDLNLNFSDKQSDFETIDVNDLVVEFENVSQHFEKDLLLPIKILIVEDNKINMMLARTLLGKIVPNAILFEASNGKIGVEKCKEVNPNVILLDIQMPVLNGYEAAQEIRKFNRDVLIIALTAGTIKGEKEKCIESGMNDYISKPVNKDLFENVLIKWLKK</sequence>
<dbReference type="InterPro" id="IPR000700">
    <property type="entry name" value="PAS-assoc_C"/>
</dbReference>
<evidence type="ECO:0000259" key="18">
    <source>
        <dbReference type="PROSITE" id="PS50112"/>
    </source>
</evidence>
<feature type="domain" description="PAC" evidence="19">
    <location>
        <begin position="900"/>
        <end position="951"/>
    </location>
</feature>
<dbReference type="InterPro" id="IPR035965">
    <property type="entry name" value="PAS-like_dom_sf"/>
</dbReference>
<feature type="transmembrane region" description="Helical" evidence="15">
    <location>
        <begin position="184"/>
        <end position="200"/>
    </location>
</feature>
<dbReference type="OrthoDB" id="9811889at2"/>
<feature type="domain" description="Histidine kinase" evidence="16">
    <location>
        <begin position="968"/>
        <end position="1189"/>
    </location>
</feature>
<dbReference type="InterPro" id="IPR013655">
    <property type="entry name" value="PAS_fold_3"/>
</dbReference>
<dbReference type="Pfam" id="PF13426">
    <property type="entry name" value="PAS_9"/>
    <property type="match status" value="1"/>
</dbReference>
<evidence type="ECO:0000256" key="13">
    <source>
        <dbReference type="ARBA" id="ARBA00023136"/>
    </source>
</evidence>
<accession>A0A4Q1K3R1</accession>
<dbReference type="CDD" id="cd00082">
    <property type="entry name" value="HisKA"/>
    <property type="match status" value="1"/>
</dbReference>
<dbReference type="EC" id="2.7.13.3" evidence="3"/>
<dbReference type="SMART" id="SM00448">
    <property type="entry name" value="REC"/>
    <property type="match status" value="1"/>
</dbReference>
<dbReference type="PROSITE" id="PS50113">
    <property type="entry name" value="PAC"/>
    <property type="match status" value="2"/>
</dbReference>
<evidence type="ECO:0000256" key="5">
    <source>
        <dbReference type="ARBA" id="ARBA00022553"/>
    </source>
</evidence>
<dbReference type="InterPro" id="IPR013767">
    <property type="entry name" value="PAS_fold"/>
</dbReference>
<dbReference type="PANTHER" id="PTHR45339">
    <property type="entry name" value="HYBRID SIGNAL TRANSDUCTION HISTIDINE KINASE J"/>
    <property type="match status" value="1"/>
</dbReference>
<dbReference type="PRINTS" id="PR00344">
    <property type="entry name" value="BCTRLSENSOR"/>
</dbReference>
<dbReference type="Gene3D" id="3.30.565.10">
    <property type="entry name" value="Histidine kinase-like ATPase, C-terminal domain"/>
    <property type="match status" value="1"/>
</dbReference>
<dbReference type="InterPro" id="IPR036890">
    <property type="entry name" value="HATPase_C_sf"/>
</dbReference>
<dbReference type="InterPro" id="IPR005467">
    <property type="entry name" value="His_kinase_dom"/>
</dbReference>
<dbReference type="Gene3D" id="3.30.450.20">
    <property type="entry name" value="PAS domain"/>
    <property type="match status" value="3"/>
</dbReference>